<dbReference type="Proteomes" id="UP000800097">
    <property type="component" value="Unassembled WGS sequence"/>
</dbReference>
<dbReference type="RefSeq" id="XP_033654480.1">
    <property type="nucleotide sequence ID" value="XM_033794547.1"/>
</dbReference>
<accession>A0A6A6JK18</accession>
<proteinExistence type="predicted"/>
<keyword evidence="3" id="KW-1185">Reference proteome</keyword>
<dbReference type="GeneID" id="54547722"/>
<gene>
    <name evidence="2" type="ORF">EI97DRAFT_303836</name>
</gene>
<dbReference type="AlphaFoldDB" id="A0A6A6JK18"/>
<organism evidence="2 3">
    <name type="scientific">Westerdykella ornata</name>
    <dbReference type="NCBI Taxonomy" id="318751"/>
    <lineage>
        <taxon>Eukaryota</taxon>
        <taxon>Fungi</taxon>
        <taxon>Dikarya</taxon>
        <taxon>Ascomycota</taxon>
        <taxon>Pezizomycotina</taxon>
        <taxon>Dothideomycetes</taxon>
        <taxon>Pleosporomycetidae</taxon>
        <taxon>Pleosporales</taxon>
        <taxon>Sporormiaceae</taxon>
        <taxon>Westerdykella</taxon>
    </lineage>
</organism>
<name>A0A6A6JK18_WESOR</name>
<feature type="compositionally biased region" description="Acidic residues" evidence="1">
    <location>
        <begin position="214"/>
        <end position="230"/>
    </location>
</feature>
<reference evidence="2" key="1">
    <citation type="journal article" date="2020" name="Stud. Mycol.">
        <title>101 Dothideomycetes genomes: a test case for predicting lifestyles and emergence of pathogens.</title>
        <authorList>
            <person name="Haridas S."/>
            <person name="Albert R."/>
            <person name="Binder M."/>
            <person name="Bloem J."/>
            <person name="Labutti K."/>
            <person name="Salamov A."/>
            <person name="Andreopoulos B."/>
            <person name="Baker S."/>
            <person name="Barry K."/>
            <person name="Bills G."/>
            <person name="Bluhm B."/>
            <person name="Cannon C."/>
            <person name="Castanera R."/>
            <person name="Culley D."/>
            <person name="Daum C."/>
            <person name="Ezra D."/>
            <person name="Gonzalez J."/>
            <person name="Henrissat B."/>
            <person name="Kuo A."/>
            <person name="Liang C."/>
            <person name="Lipzen A."/>
            <person name="Lutzoni F."/>
            <person name="Magnuson J."/>
            <person name="Mondo S."/>
            <person name="Nolan M."/>
            <person name="Ohm R."/>
            <person name="Pangilinan J."/>
            <person name="Park H.-J."/>
            <person name="Ramirez L."/>
            <person name="Alfaro M."/>
            <person name="Sun H."/>
            <person name="Tritt A."/>
            <person name="Yoshinaga Y."/>
            <person name="Zwiers L.-H."/>
            <person name="Turgeon B."/>
            <person name="Goodwin S."/>
            <person name="Spatafora J."/>
            <person name="Crous P."/>
            <person name="Grigoriev I."/>
        </authorList>
    </citation>
    <scope>NUCLEOTIDE SEQUENCE</scope>
    <source>
        <strain evidence="2">CBS 379.55</strain>
    </source>
</reference>
<feature type="region of interest" description="Disordered" evidence="1">
    <location>
        <begin position="197"/>
        <end position="230"/>
    </location>
</feature>
<evidence type="ECO:0000256" key="1">
    <source>
        <dbReference type="SAM" id="MobiDB-lite"/>
    </source>
</evidence>
<sequence>MNRIYPLQDYMIGLMLLTLRDRTPNLLLQTLDHLHVHAGPQSGMCRLLVNYFVWCNSLEFQEIDHQSLFFADVIERLRVADEAPMLNRRVKRLEDWAAYSAIHICRYHAHTEIHAEIYHRGTHENIPQFPERSQRRSERTSRRRCRMPKIRRTRSEETFRDICSEPTIRRRSSEEILREGLYPRIAGVQEKGLEQVFHGHRSSLRPQQARSDTYLEEGVDPDMVSEEGSQ</sequence>
<protein>
    <submittedName>
        <fullName evidence="2">Uncharacterized protein</fullName>
    </submittedName>
</protein>
<evidence type="ECO:0000313" key="2">
    <source>
        <dbReference type="EMBL" id="KAF2276941.1"/>
    </source>
</evidence>
<feature type="region of interest" description="Disordered" evidence="1">
    <location>
        <begin position="124"/>
        <end position="144"/>
    </location>
</feature>
<evidence type="ECO:0000313" key="3">
    <source>
        <dbReference type="Proteomes" id="UP000800097"/>
    </source>
</evidence>
<dbReference type="EMBL" id="ML986491">
    <property type="protein sequence ID" value="KAF2276941.1"/>
    <property type="molecule type" value="Genomic_DNA"/>
</dbReference>